<sequence length="177" mass="20582">MSTSIDNNNRHFLFGFEDEYDYFGGFLTNKFVKGYWTAFFILCMYWGFFLFAQHIFGDGNTYRSANLRQSRGEAAHSSDTERYDNVQSWIRLNRTANMVRDLVLLLLSMLIINTLARGGTRSVMILTWIYLGAAIFWSTFEMVYEHYLARLAYSTVFYSIAITIGGIAFKNGFDQFD</sequence>
<evidence type="ECO:0000313" key="2">
    <source>
        <dbReference type="EMBL" id="KAG2205183.1"/>
    </source>
</evidence>
<protein>
    <submittedName>
        <fullName evidence="2">Uncharacterized protein</fullName>
    </submittedName>
</protein>
<dbReference type="EMBL" id="JAEPRC010000180">
    <property type="protein sequence ID" value="KAG2205183.1"/>
    <property type="molecule type" value="Genomic_DNA"/>
</dbReference>
<dbReference type="OrthoDB" id="2446850at2759"/>
<evidence type="ECO:0000313" key="3">
    <source>
        <dbReference type="Proteomes" id="UP000650833"/>
    </source>
</evidence>
<comment type="caution">
    <text evidence="2">The sequence shown here is derived from an EMBL/GenBank/DDBJ whole genome shotgun (WGS) entry which is preliminary data.</text>
</comment>
<accession>A0A8H7R8H4</accession>
<feature type="transmembrane region" description="Helical" evidence="1">
    <location>
        <begin position="35"/>
        <end position="56"/>
    </location>
</feature>
<name>A0A8H7R8H4_9FUNG</name>
<proteinExistence type="predicted"/>
<evidence type="ECO:0000256" key="1">
    <source>
        <dbReference type="SAM" id="Phobius"/>
    </source>
</evidence>
<keyword evidence="1" id="KW-0472">Membrane</keyword>
<dbReference type="Proteomes" id="UP000650833">
    <property type="component" value="Unassembled WGS sequence"/>
</dbReference>
<keyword evidence="1" id="KW-1133">Transmembrane helix</keyword>
<feature type="transmembrane region" description="Helical" evidence="1">
    <location>
        <begin position="147"/>
        <end position="169"/>
    </location>
</feature>
<feature type="transmembrane region" description="Helical" evidence="1">
    <location>
        <begin position="98"/>
        <end position="116"/>
    </location>
</feature>
<feature type="transmembrane region" description="Helical" evidence="1">
    <location>
        <begin position="122"/>
        <end position="140"/>
    </location>
</feature>
<organism evidence="2 3">
    <name type="scientific">Mucor plumbeus</name>
    <dbReference type="NCBI Taxonomy" id="97098"/>
    <lineage>
        <taxon>Eukaryota</taxon>
        <taxon>Fungi</taxon>
        <taxon>Fungi incertae sedis</taxon>
        <taxon>Mucoromycota</taxon>
        <taxon>Mucoromycotina</taxon>
        <taxon>Mucoromycetes</taxon>
        <taxon>Mucorales</taxon>
        <taxon>Mucorineae</taxon>
        <taxon>Mucoraceae</taxon>
        <taxon>Mucor</taxon>
    </lineage>
</organism>
<dbReference type="AlphaFoldDB" id="A0A8H7R8H4"/>
<reference evidence="2" key="1">
    <citation type="submission" date="2020-12" db="EMBL/GenBank/DDBJ databases">
        <title>Metabolic potential, ecology and presence of endohyphal bacteria is reflected in genomic diversity of Mucoromycotina.</title>
        <authorList>
            <person name="Muszewska A."/>
            <person name="Okrasinska A."/>
            <person name="Steczkiewicz K."/>
            <person name="Drgas O."/>
            <person name="Orlowska M."/>
            <person name="Perlinska-Lenart U."/>
            <person name="Aleksandrzak-Piekarczyk T."/>
            <person name="Szatraj K."/>
            <person name="Zielenkiewicz U."/>
            <person name="Pilsyk S."/>
            <person name="Malc E."/>
            <person name="Mieczkowski P."/>
            <person name="Kruszewska J.S."/>
            <person name="Biernat P."/>
            <person name="Pawlowska J."/>
        </authorList>
    </citation>
    <scope>NUCLEOTIDE SEQUENCE</scope>
    <source>
        <strain evidence="2">CBS 226.32</strain>
    </source>
</reference>
<keyword evidence="1" id="KW-0812">Transmembrane</keyword>
<keyword evidence="3" id="KW-1185">Reference proteome</keyword>
<gene>
    <name evidence="2" type="ORF">INT46_009900</name>
</gene>